<protein>
    <submittedName>
        <fullName evidence="4">Site-specific integrase</fullName>
    </submittedName>
</protein>
<dbReference type="EMBL" id="CP124535">
    <property type="protein sequence ID" value="WGV15035.1"/>
    <property type="molecule type" value="Genomic_DNA"/>
</dbReference>
<dbReference type="SUPFAM" id="SSF56349">
    <property type="entry name" value="DNA breaking-rejoining enzymes"/>
    <property type="match status" value="1"/>
</dbReference>
<feature type="domain" description="Tyr recombinase" evidence="3">
    <location>
        <begin position="383"/>
        <end position="571"/>
    </location>
</feature>
<feature type="region of interest" description="Disordered" evidence="2">
    <location>
        <begin position="582"/>
        <end position="619"/>
    </location>
</feature>
<evidence type="ECO:0000313" key="4">
    <source>
        <dbReference type="EMBL" id="WGV15035.1"/>
    </source>
</evidence>
<dbReference type="PROSITE" id="PS51898">
    <property type="entry name" value="TYR_RECOMBINASE"/>
    <property type="match status" value="1"/>
</dbReference>
<dbReference type="Proteomes" id="UP001230978">
    <property type="component" value="Chromosome"/>
</dbReference>
<accession>A0ABY8Q2G7</accession>
<evidence type="ECO:0000256" key="2">
    <source>
        <dbReference type="SAM" id="MobiDB-lite"/>
    </source>
</evidence>
<sequence length="638" mass="71213">MSITLPHDTTWRHAMKASAPIYDPVIPNFADLRQRIEARNDLPLLRRRDMASAIRTLAGWFNLPEENVPASAKYIREKLARVHAITASVSPRRIQNVRSLVLAAMREAGISTKLAPYAAPFRAEWQRLWDLLDGDTYAKTELSRFMRFCSAQGITPEAVTDAISVQFLAAIDAESLIANPKTRHQSMCRVWNKMVDQHAASGWPQVRLEVPRYEQRLYRIGTDKVSAAVGVDIAAYLAHLRGTDVFVGLPKPFRPKSVAAVEGHLWRYLSALHHSGVDLRGAASFDALLSPDLVKQGLRWFLGRNGNQTSKHIGEIAWALRCYAVKYRAPSPKTAAFFTEVMPKLRQQQVGLSAKNITAMAQFDDPAVVDRFLLLPQRLWNLALAKAKTVEKKAPRQEAQLLVQSAVAIEILQFAPIRIENLNHLRLDQHLVWQGGQQGGRLRLVIPAAEVKNSQVLEFLLPEATSARVARYITDWRCLFLPKSNPYLFPGREGKAKDQAALRKQIEKTLWEEAAIRLTPHQFRHAAAKLLLDARPGFYEVVRKLLGHKSMVTTYSHYAGAETQAAVELYADIITDHRRSGVARGMPQAAKQGPKPPVSAARVQNGTQGTNRGAARPLGSDLFLEPLSLMGKGGRAKR</sequence>
<dbReference type="InterPro" id="IPR002104">
    <property type="entry name" value="Integrase_catalytic"/>
</dbReference>
<evidence type="ECO:0000256" key="1">
    <source>
        <dbReference type="ARBA" id="ARBA00023172"/>
    </source>
</evidence>
<organism evidence="4 5">
    <name type="scientific">Fuscovulum ytuae</name>
    <dbReference type="NCBI Taxonomy" id="3042299"/>
    <lineage>
        <taxon>Bacteria</taxon>
        <taxon>Pseudomonadati</taxon>
        <taxon>Pseudomonadota</taxon>
        <taxon>Alphaproteobacteria</taxon>
        <taxon>Rhodobacterales</taxon>
        <taxon>Paracoccaceae</taxon>
        <taxon>Fuscovulum</taxon>
    </lineage>
</organism>
<evidence type="ECO:0000259" key="3">
    <source>
        <dbReference type="PROSITE" id="PS51898"/>
    </source>
</evidence>
<name>A0ABY8Q2G7_9RHOB</name>
<reference evidence="4 5" key="1">
    <citation type="submission" date="2023-04" db="EMBL/GenBank/DDBJ databases">
        <title>YMD61, complete Genome.</title>
        <authorList>
            <person name="Zhang J."/>
        </authorList>
    </citation>
    <scope>NUCLEOTIDE SEQUENCE [LARGE SCALE GENOMIC DNA]</scope>
    <source>
        <strain evidence="4 5">YMD61</strain>
    </source>
</reference>
<dbReference type="Pfam" id="PF00589">
    <property type="entry name" value="Phage_integrase"/>
    <property type="match status" value="1"/>
</dbReference>
<dbReference type="RefSeq" id="WP_281464166.1">
    <property type="nucleotide sequence ID" value="NZ_CP124535.1"/>
</dbReference>
<proteinExistence type="predicted"/>
<keyword evidence="5" id="KW-1185">Reference proteome</keyword>
<dbReference type="CDD" id="cd00397">
    <property type="entry name" value="DNA_BRE_C"/>
    <property type="match status" value="1"/>
</dbReference>
<dbReference type="Gene3D" id="1.10.443.10">
    <property type="entry name" value="Intergrase catalytic core"/>
    <property type="match status" value="1"/>
</dbReference>
<dbReference type="InterPro" id="IPR013762">
    <property type="entry name" value="Integrase-like_cat_sf"/>
</dbReference>
<gene>
    <name evidence="4" type="ORF">QF092_12130</name>
</gene>
<feature type="compositionally biased region" description="Polar residues" evidence="2">
    <location>
        <begin position="602"/>
        <end position="611"/>
    </location>
</feature>
<keyword evidence="1" id="KW-0233">DNA recombination</keyword>
<dbReference type="InterPro" id="IPR011010">
    <property type="entry name" value="DNA_brk_join_enz"/>
</dbReference>
<evidence type="ECO:0000313" key="5">
    <source>
        <dbReference type="Proteomes" id="UP001230978"/>
    </source>
</evidence>